<protein>
    <submittedName>
        <fullName evidence="2">Uncharacterized protein</fullName>
    </submittedName>
</protein>
<accession>A0AAJ6CU11</accession>
<evidence type="ECO:0000313" key="3">
    <source>
        <dbReference type="Proteomes" id="UP001219901"/>
    </source>
</evidence>
<dbReference type="EMBL" id="CP046147">
    <property type="protein sequence ID" value="WFG38704.1"/>
    <property type="molecule type" value="Genomic_DNA"/>
</dbReference>
<feature type="region of interest" description="Disordered" evidence="1">
    <location>
        <begin position="86"/>
        <end position="119"/>
    </location>
</feature>
<evidence type="ECO:0000313" key="2">
    <source>
        <dbReference type="EMBL" id="WFG38704.1"/>
    </source>
</evidence>
<name>A0AAJ6CU11_9CHLR</name>
<dbReference type="RefSeq" id="WP_342827182.1">
    <property type="nucleotide sequence ID" value="NZ_CP046147.1"/>
</dbReference>
<reference evidence="2 3" key="1">
    <citation type="submission" date="2019-11" db="EMBL/GenBank/DDBJ databases">
        <authorList>
            <person name="Cho J.-C."/>
        </authorList>
    </citation>
    <scope>NUCLEOTIDE SEQUENCE [LARGE SCALE GENOMIC DNA]</scope>
    <source>
        <strain evidence="2 3">JH1073</strain>
    </source>
</reference>
<evidence type="ECO:0000256" key="1">
    <source>
        <dbReference type="SAM" id="MobiDB-lite"/>
    </source>
</evidence>
<proteinExistence type="predicted"/>
<reference evidence="3" key="2">
    <citation type="submission" date="2023-06" db="EMBL/GenBank/DDBJ databases">
        <title>Pangenomics reveal diversification of enzyme families and niche specialization in globally abundant SAR202 bacteria.</title>
        <authorList>
            <person name="Saw J.H.W."/>
        </authorList>
    </citation>
    <scope>NUCLEOTIDE SEQUENCE [LARGE SCALE GENOMIC DNA]</scope>
    <source>
        <strain evidence="3">JH1073</strain>
    </source>
</reference>
<feature type="compositionally biased region" description="Basic and acidic residues" evidence="1">
    <location>
        <begin position="106"/>
        <end position="116"/>
    </location>
</feature>
<keyword evidence="3" id="KW-1185">Reference proteome</keyword>
<feature type="compositionally biased region" description="Low complexity" evidence="1">
    <location>
        <begin position="137"/>
        <end position="149"/>
    </location>
</feature>
<sequence length="295" mass="33011">MVYTPLQSLALLFSMESYFLWKFFALSFVVVLILGGCESDQTTTNSGRVSPRLNKSVDTAPTVVSVKVVSDFQLTATANAKYNASRNSLPKSDISGNSATASAKAEAQRGADRNRNEVPSCFPNCPTQVPTVIQLPPATAAPTSDPSPTIQVRTPQPTMTPTQYLIGLATFFRSNWILDSDHAVRVSSHLESLNPPREYLQDHKRLLDVHQLWLYQFMQVEFFDESSALTYGATSDAVVSCANATDPYAHVDYTIEYKAACNHLSKLRNFVWDEEWFWKDSDAYKQVEEYAQIIR</sequence>
<dbReference type="AlphaFoldDB" id="A0AAJ6CU11"/>
<dbReference type="Proteomes" id="UP001219901">
    <property type="component" value="Chromosome"/>
</dbReference>
<feature type="compositionally biased region" description="Polar residues" evidence="1">
    <location>
        <begin position="86"/>
        <end position="101"/>
    </location>
</feature>
<gene>
    <name evidence="2" type="ORF">GKO48_03485</name>
</gene>
<feature type="region of interest" description="Disordered" evidence="1">
    <location>
        <begin position="137"/>
        <end position="156"/>
    </location>
</feature>
<organism evidence="2 3">
    <name type="scientific">Candidatus Lucifugimonas marina</name>
    <dbReference type="NCBI Taxonomy" id="3038979"/>
    <lineage>
        <taxon>Bacteria</taxon>
        <taxon>Bacillati</taxon>
        <taxon>Chloroflexota</taxon>
        <taxon>Dehalococcoidia</taxon>
        <taxon>SAR202 cluster</taxon>
        <taxon>Candidatus Lucifugimonadales</taxon>
        <taxon>Candidatus Lucifugimonadaceae</taxon>
        <taxon>Candidatus Lucifugimonas</taxon>
    </lineage>
</organism>